<gene>
    <name evidence="6" type="ORF">GDO78_019978</name>
</gene>
<keyword evidence="7" id="KW-1185">Reference proteome</keyword>
<dbReference type="SUPFAM" id="SSF55550">
    <property type="entry name" value="SH2 domain"/>
    <property type="match status" value="1"/>
</dbReference>
<organism evidence="6 7">
    <name type="scientific">Eleutherodactylus coqui</name>
    <name type="common">Puerto Rican coqui</name>
    <dbReference type="NCBI Taxonomy" id="57060"/>
    <lineage>
        <taxon>Eukaryota</taxon>
        <taxon>Metazoa</taxon>
        <taxon>Chordata</taxon>
        <taxon>Craniata</taxon>
        <taxon>Vertebrata</taxon>
        <taxon>Euteleostomi</taxon>
        <taxon>Amphibia</taxon>
        <taxon>Batrachia</taxon>
        <taxon>Anura</taxon>
        <taxon>Neobatrachia</taxon>
        <taxon>Hyloidea</taxon>
        <taxon>Eleutherodactylidae</taxon>
        <taxon>Eleutherodactylinae</taxon>
        <taxon>Eleutherodactylus</taxon>
        <taxon>Eleutherodactylus</taxon>
    </lineage>
</organism>
<dbReference type="CDD" id="cd00173">
    <property type="entry name" value="SH2"/>
    <property type="match status" value="1"/>
</dbReference>
<feature type="signal peptide" evidence="4">
    <location>
        <begin position="1"/>
        <end position="24"/>
    </location>
</feature>
<dbReference type="Proteomes" id="UP000770717">
    <property type="component" value="Unassembled WGS sequence"/>
</dbReference>
<dbReference type="SMART" id="SM00252">
    <property type="entry name" value="SH2"/>
    <property type="match status" value="1"/>
</dbReference>
<dbReference type="AlphaFoldDB" id="A0A8J6JZH0"/>
<keyword evidence="4" id="KW-0732">Signal</keyword>
<feature type="compositionally biased region" description="Polar residues" evidence="3">
    <location>
        <begin position="264"/>
        <end position="278"/>
    </location>
</feature>
<dbReference type="InterPro" id="IPR036860">
    <property type="entry name" value="SH2_dom_sf"/>
</dbReference>
<feature type="chain" id="PRO_5035315076" description="SH2 domain-containing protein" evidence="4">
    <location>
        <begin position="25"/>
        <end position="414"/>
    </location>
</feature>
<dbReference type="OrthoDB" id="5914531at2759"/>
<name>A0A8J6JZH0_ELECQ</name>
<evidence type="ECO:0000256" key="2">
    <source>
        <dbReference type="PROSITE-ProRule" id="PRU00191"/>
    </source>
</evidence>
<evidence type="ECO:0000259" key="5">
    <source>
        <dbReference type="PROSITE" id="PS50001"/>
    </source>
</evidence>
<feature type="region of interest" description="Disordered" evidence="3">
    <location>
        <begin position="258"/>
        <end position="278"/>
    </location>
</feature>
<dbReference type="EMBL" id="WNTK01000460">
    <property type="protein sequence ID" value="KAG9469654.1"/>
    <property type="molecule type" value="Genomic_DNA"/>
</dbReference>
<sequence length="414" mass="47369">MLYYSSRISFLLLQVFSLLQQYAGRRLLGPKRSPKESKQSFGGHKVAGALMARWLKDYLHFGSKRSPPQPPKPDYTESEILRAYRAQKNLDFEDPYEDKNNDKGSQPRLEELQLTIVSPRHRLIKVEPSECKRKLRVGSEENVGGKIPGVNDYSNPFDMKSNELDHEDMEDTGYMEPYESQRAAADQHDGGEKVTNKVLQLYDSPYNDRYKTIPHERCQPSEDERPADEYDQPWEWKKDDISRAFAVQFENSAWPCGSPHTRTRLLQSSPRSPVNLRPSSPEITAHLREHGSPPKELVDSSRVRKANFVELQRQTWFHGALSCTDAERRLHKSEPGSFLVRTEAESMFFLSVRGRGSILHVKVIGLPDDRYMLGDSGPSFPCIIDLVQHYIQSPLLFPGEGQVCLQHPVPAVIH</sequence>
<evidence type="ECO:0000256" key="3">
    <source>
        <dbReference type="SAM" id="MobiDB-lite"/>
    </source>
</evidence>
<evidence type="ECO:0000313" key="6">
    <source>
        <dbReference type="EMBL" id="KAG9469654.1"/>
    </source>
</evidence>
<reference evidence="6" key="1">
    <citation type="thesis" date="2020" institute="ProQuest LLC" country="789 East Eisenhower Parkway, Ann Arbor, MI, USA">
        <title>Comparative Genomics and Chromosome Evolution.</title>
        <authorList>
            <person name="Mudd A.B."/>
        </authorList>
    </citation>
    <scope>NUCLEOTIDE SEQUENCE</scope>
    <source>
        <strain evidence="6">HN-11 Male</strain>
        <tissue evidence="6">Kidney and liver</tissue>
    </source>
</reference>
<dbReference type="PANTHER" id="PTHR15127:SF33">
    <property type="entry name" value="SH2 DOMAIN-CONTAINING ADAPTER PROTEIN D"/>
    <property type="match status" value="1"/>
</dbReference>
<evidence type="ECO:0000256" key="1">
    <source>
        <dbReference type="ARBA" id="ARBA00022999"/>
    </source>
</evidence>
<evidence type="ECO:0000313" key="7">
    <source>
        <dbReference type="Proteomes" id="UP000770717"/>
    </source>
</evidence>
<accession>A0A8J6JZH0</accession>
<feature type="region of interest" description="Disordered" evidence="3">
    <location>
        <begin position="91"/>
        <end position="110"/>
    </location>
</feature>
<dbReference type="Pfam" id="PF00017">
    <property type="entry name" value="SH2"/>
    <property type="match status" value="1"/>
</dbReference>
<dbReference type="PANTHER" id="PTHR15127">
    <property type="entry name" value="HEAVYWEIGHT, ISOFORM A"/>
    <property type="match status" value="1"/>
</dbReference>
<dbReference type="Gene3D" id="3.30.505.10">
    <property type="entry name" value="SH2 domain"/>
    <property type="match status" value="1"/>
</dbReference>
<proteinExistence type="predicted"/>
<dbReference type="PROSITE" id="PS50001">
    <property type="entry name" value="SH2"/>
    <property type="match status" value="1"/>
</dbReference>
<dbReference type="InterPro" id="IPR000980">
    <property type="entry name" value="SH2"/>
</dbReference>
<keyword evidence="1 2" id="KW-0727">SH2 domain</keyword>
<evidence type="ECO:0000256" key="4">
    <source>
        <dbReference type="SAM" id="SignalP"/>
    </source>
</evidence>
<protein>
    <recommendedName>
        <fullName evidence="5">SH2 domain-containing protein</fullName>
    </recommendedName>
</protein>
<dbReference type="GO" id="GO:0001784">
    <property type="term" value="F:phosphotyrosine residue binding"/>
    <property type="evidence" value="ECO:0007669"/>
    <property type="project" value="TreeGrafter"/>
</dbReference>
<feature type="domain" description="SH2" evidence="5">
    <location>
        <begin position="316"/>
        <end position="409"/>
    </location>
</feature>
<dbReference type="InterPro" id="IPR051846">
    <property type="entry name" value="SH2_domain_adapters"/>
</dbReference>
<comment type="caution">
    <text evidence="6">The sequence shown here is derived from an EMBL/GenBank/DDBJ whole genome shotgun (WGS) entry which is preliminary data.</text>
</comment>